<evidence type="ECO:0000313" key="2">
    <source>
        <dbReference type="Proteomes" id="UP000002533"/>
    </source>
</evidence>
<protein>
    <submittedName>
        <fullName evidence="1">Uncharacterized protein</fullName>
    </submittedName>
</protein>
<gene>
    <name evidence="1" type="ordered locus">Ava_4032</name>
</gene>
<evidence type="ECO:0000313" key="1">
    <source>
        <dbReference type="EMBL" id="ABA23637.1"/>
    </source>
</evidence>
<proteinExistence type="predicted"/>
<dbReference type="KEGG" id="ava:Ava_4032"/>
<organism evidence="1 2">
    <name type="scientific">Trichormus variabilis (strain ATCC 29413 / PCC 7937)</name>
    <name type="common">Anabaena variabilis</name>
    <dbReference type="NCBI Taxonomy" id="240292"/>
    <lineage>
        <taxon>Bacteria</taxon>
        <taxon>Bacillati</taxon>
        <taxon>Cyanobacteriota</taxon>
        <taxon>Cyanophyceae</taxon>
        <taxon>Nostocales</taxon>
        <taxon>Nostocaceae</taxon>
        <taxon>Trichormus</taxon>
    </lineage>
</organism>
<dbReference type="EMBL" id="CP000117">
    <property type="protein sequence ID" value="ABA23637.1"/>
    <property type="molecule type" value="Genomic_DNA"/>
</dbReference>
<dbReference type="Proteomes" id="UP000002533">
    <property type="component" value="Chromosome"/>
</dbReference>
<dbReference type="HOGENOM" id="CLU_1286552_0_0_3"/>
<dbReference type="STRING" id="240292.Ava_4032"/>
<accession>Q3M5U9</accession>
<name>Q3M5U9_TRIV2</name>
<reference evidence="2" key="1">
    <citation type="journal article" date="2014" name="Stand. Genomic Sci.">
        <title>Complete genome sequence of Anabaena variabilis ATCC 29413.</title>
        <authorList>
            <person name="Thiel T."/>
            <person name="Pratte B.S."/>
            <person name="Zhong J."/>
            <person name="Goodwin L."/>
            <person name="Copeland A."/>
            <person name="Lucas S."/>
            <person name="Han C."/>
            <person name="Pitluck S."/>
            <person name="Land M.L."/>
            <person name="Kyrpides N.C."/>
            <person name="Woyke T."/>
        </authorList>
    </citation>
    <scope>NUCLEOTIDE SEQUENCE [LARGE SCALE GENOMIC DNA]</scope>
    <source>
        <strain evidence="2">ATCC 29413 / PCC 7937</strain>
    </source>
</reference>
<sequence>MWKLLKLSNVKMTDATYIAERQVEYWTSRQIEEFLLNAGHEILVYPIDQRTERYLPADFLYNMGTSVKMFGIQYKALYHNGIDYWKLDQRQHTTLTNFPWIYYGLSDIKKASDFRNSLHYLRVYENQKPIPDKFPANNNVYYTRWAVFYESLLSCKQGAIVSTKQELVNLLSPYTTQVIRQESLNNIVDVFAFNIESKKTVKFSSQLSSNLDFE</sequence>
<dbReference type="AlphaFoldDB" id="Q3M5U9"/>